<organism evidence="1 2">
    <name type="scientific">Monodon monoceros</name>
    <name type="common">Narwhal</name>
    <name type="synonym">Ceratodon monodon</name>
    <dbReference type="NCBI Taxonomy" id="40151"/>
    <lineage>
        <taxon>Eukaryota</taxon>
        <taxon>Metazoa</taxon>
        <taxon>Chordata</taxon>
        <taxon>Craniata</taxon>
        <taxon>Vertebrata</taxon>
        <taxon>Euteleostomi</taxon>
        <taxon>Mammalia</taxon>
        <taxon>Eutheria</taxon>
        <taxon>Laurasiatheria</taxon>
        <taxon>Artiodactyla</taxon>
        <taxon>Whippomorpha</taxon>
        <taxon>Cetacea</taxon>
        <taxon>Odontoceti</taxon>
        <taxon>Monodontidae</taxon>
        <taxon>Monodon</taxon>
    </lineage>
</organism>
<keyword evidence="2" id="KW-1185">Reference proteome</keyword>
<protein>
    <submittedName>
        <fullName evidence="1">Uncharacterized protein</fullName>
    </submittedName>
</protein>
<evidence type="ECO:0000313" key="1">
    <source>
        <dbReference type="Ensembl" id="ENSMMNP00015022853.1"/>
    </source>
</evidence>
<sequence>MDWLTSNSRQVFGVILERCITIVLDCGGMLEEELNLCRDALVMVLQEQVAHIAKFNIIWVSQEPVKWQEGAVPVTAQSIAAAVSWVEKSPFELALSQASRLDALLEAGKDESVSVCLCLLPRHEGGFALISSHSVSACCLPAELGPFQLHPAETASLAFKSP</sequence>
<dbReference type="PANTHER" id="PTHR46785">
    <property type="entry name" value="VON WILLEBRAND FACTOR A DOMAIN-CONTAINING PROTEIN 3B"/>
    <property type="match status" value="1"/>
</dbReference>
<dbReference type="AlphaFoldDB" id="A0A8C6BWV7"/>
<evidence type="ECO:0000313" key="2">
    <source>
        <dbReference type="Proteomes" id="UP000694561"/>
    </source>
</evidence>
<dbReference type="PANTHER" id="PTHR46785:SF1">
    <property type="entry name" value="VON WILLEBRAND FACTOR A DOMAIN-CONTAINING PROTEIN 3B"/>
    <property type="match status" value="1"/>
</dbReference>
<dbReference type="Ensembl" id="ENSMMNT00015025116.1">
    <property type="protein sequence ID" value="ENSMMNP00015022853.1"/>
    <property type="gene ID" value="ENSMMNG00015016805.1"/>
</dbReference>
<dbReference type="Proteomes" id="UP000694561">
    <property type="component" value="Unplaced"/>
</dbReference>
<reference evidence="1" key="1">
    <citation type="submission" date="2025-08" db="UniProtKB">
        <authorList>
            <consortium name="Ensembl"/>
        </authorList>
    </citation>
    <scope>IDENTIFICATION</scope>
</reference>
<reference evidence="1" key="2">
    <citation type="submission" date="2025-09" db="UniProtKB">
        <authorList>
            <consortium name="Ensembl"/>
        </authorList>
    </citation>
    <scope>IDENTIFICATION</scope>
</reference>
<proteinExistence type="predicted"/>
<name>A0A8C6BWV7_MONMO</name>
<accession>A0A8C6BWV7</accession>
<dbReference type="GeneTree" id="ENSGT01150000287995"/>